<evidence type="ECO:0000313" key="3">
    <source>
        <dbReference type="Proteomes" id="UP000245697"/>
    </source>
</evidence>
<dbReference type="AlphaFoldDB" id="A0A316FHG8"/>
<dbReference type="EMBL" id="QGGR01000008">
    <property type="protein sequence ID" value="PWK47250.1"/>
    <property type="molecule type" value="Genomic_DNA"/>
</dbReference>
<accession>A0A316FHG8</accession>
<keyword evidence="3" id="KW-1185">Reference proteome</keyword>
<evidence type="ECO:0000313" key="2">
    <source>
        <dbReference type="EMBL" id="PWK47250.1"/>
    </source>
</evidence>
<feature type="region of interest" description="Disordered" evidence="1">
    <location>
        <begin position="210"/>
        <end position="230"/>
    </location>
</feature>
<reference evidence="2 3" key="1">
    <citation type="submission" date="2018-05" db="EMBL/GenBank/DDBJ databases">
        <title>Genomic Encyclopedia of Archaeal and Bacterial Type Strains, Phase II (KMG-II): from individual species to whole genera.</title>
        <authorList>
            <person name="Goeker M."/>
        </authorList>
    </citation>
    <scope>NUCLEOTIDE SEQUENCE [LARGE SCALE GENOMIC DNA]</scope>
    <source>
        <strain evidence="2 3">DSM 45184</strain>
    </source>
</reference>
<proteinExistence type="predicted"/>
<evidence type="ECO:0000256" key="1">
    <source>
        <dbReference type="SAM" id="MobiDB-lite"/>
    </source>
</evidence>
<name>A0A316FHG8_9ACTN</name>
<feature type="region of interest" description="Disordered" evidence="1">
    <location>
        <begin position="79"/>
        <end position="101"/>
    </location>
</feature>
<comment type="caution">
    <text evidence="2">The sequence shown here is derived from an EMBL/GenBank/DDBJ whole genome shotgun (WGS) entry which is preliminary data.</text>
</comment>
<feature type="compositionally biased region" description="Basic and acidic residues" evidence="1">
    <location>
        <begin position="83"/>
        <end position="94"/>
    </location>
</feature>
<organism evidence="2 3">
    <name type="scientific">Actinoplanes xinjiangensis</name>
    <dbReference type="NCBI Taxonomy" id="512350"/>
    <lineage>
        <taxon>Bacteria</taxon>
        <taxon>Bacillati</taxon>
        <taxon>Actinomycetota</taxon>
        <taxon>Actinomycetes</taxon>
        <taxon>Micromonosporales</taxon>
        <taxon>Micromonosporaceae</taxon>
        <taxon>Actinoplanes</taxon>
    </lineage>
</organism>
<gene>
    <name evidence="2" type="ORF">BC793_108365</name>
</gene>
<protein>
    <submittedName>
        <fullName evidence="2">Uncharacterized protein</fullName>
    </submittedName>
</protein>
<dbReference type="Proteomes" id="UP000245697">
    <property type="component" value="Unassembled WGS sequence"/>
</dbReference>
<sequence length="230" mass="25079">MGSWAGGQGSPGSLPGKGWYRSRSAMRLDGRHAYLEAIFRRRPADGMVSRLYSSQRASYGACRLDGPKAERITDNVFSSARADTGRRQAARDAPSHATRGRSGRLIYASRATRLPAHIRSPLRHEAVPSDAFITAVHAKRIAFKVDPEGLPRACVGRLLQVTPLHRTDERQAVNRHTLEKFLKPKGRHLLILTRLALRACTLIGTTRRRAVTAGQPPTVPAAPGPRAGSG</sequence>